<comment type="caution">
    <text evidence="1">The sequence shown here is derived from an EMBL/GenBank/DDBJ whole genome shotgun (WGS) entry which is preliminary data.</text>
</comment>
<sequence>MAHAASETDLSVTSLFGFRKHIALITGGATGLGEMAAQGFVQNGGRAIIASRKESELKATADRLNKLGPGKCQYVVADLKDKAGCMDLCEKVKKLTDTLTVLVNNSGATWGAPYDDFPEAGWDKIYALNVKAMYYTTVGLDALLKKDATADKPSRVINIASMAGVQTTDVTVGSEGGLAAPGHGTFSYGPSKAACIHLTKMQASKLMPDHVTVNCICPGAFPSRMTAYGFKEAMETLLAGQPSGRVGKPEDFAGVVLFLSSLGSAHMTGNIIELDGGSTQSGFRSQRKERASKM</sequence>
<protein>
    <submittedName>
        <fullName evidence="1">Uncharacterized protein</fullName>
    </submittedName>
</protein>
<dbReference type="EMBL" id="JAUTXU010000045">
    <property type="protein sequence ID" value="KAK3716042.1"/>
    <property type="molecule type" value="Genomic_DNA"/>
</dbReference>
<name>A0ACC3NH79_9PEZI</name>
<proteinExistence type="predicted"/>
<evidence type="ECO:0000313" key="1">
    <source>
        <dbReference type="EMBL" id="KAK3716042.1"/>
    </source>
</evidence>
<accession>A0ACC3NH79</accession>
<gene>
    <name evidence="1" type="ORF">LTR37_006772</name>
</gene>
<keyword evidence="2" id="KW-1185">Reference proteome</keyword>
<reference evidence="1" key="1">
    <citation type="submission" date="2023-07" db="EMBL/GenBank/DDBJ databases">
        <title>Black Yeasts Isolated from many extreme environments.</title>
        <authorList>
            <person name="Coleine C."/>
            <person name="Stajich J.E."/>
            <person name="Selbmann L."/>
        </authorList>
    </citation>
    <scope>NUCLEOTIDE SEQUENCE</scope>
    <source>
        <strain evidence="1">CCFEE 5714</strain>
    </source>
</reference>
<evidence type="ECO:0000313" key="2">
    <source>
        <dbReference type="Proteomes" id="UP001281147"/>
    </source>
</evidence>
<organism evidence="1 2">
    <name type="scientific">Vermiconidia calcicola</name>
    <dbReference type="NCBI Taxonomy" id="1690605"/>
    <lineage>
        <taxon>Eukaryota</taxon>
        <taxon>Fungi</taxon>
        <taxon>Dikarya</taxon>
        <taxon>Ascomycota</taxon>
        <taxon>Pezizomycotina</taxon>
        <taxon>Dothideomycetes</taxon>
        <taxon>Dothideomycetidae</taxon>
        <taxon>Mycosphaerellales</taxon>
        <taxon>Extremaceae</taxon>
        <taxon>Vermiconidia</taxon>
    </lineage>
</organism>
<dbReference type="Proteomes" id="UP001281147">
    <property type="component" value="Unassembled WGS sequence"/>
</dbReference>